<organism evidence="6 7">
    <name type="scientific">Saprolegnia diclina (strain VS20)</name>
    <dbReference type="NCBI Taxonomy" id="1156394"/>
    <lineage>
        <taxon>Eukaryota</taxon>
        <taxon>Sar</taxon>
        <taxon>Stramenopiles</taxon>
        <taxon>Oomycota</taxon>
        <taxon>Saprolegniomycetes</taxon>
        <taxon>Saprolegniales</taxon>
        <taxon>Saprolegniaceae</taxon>
        <taxon>Saprolegnia</taxon>
    </lineage>
</organism>
<evidence type="ECO:0000256" key="3">
    <source>
        <dbReference type="SAM" id="Phobius"/>
    </source>
</evidence>
<dbReference type="InterPro" id="IPR051477">
    <property type="entry name" value="Expansin_CellWall"/>
</dbReference>
<dbReference type="InterPro" id="IPR007112">
    <property type="entry name" value="Expansin/allergen_DPBB_dom"/>
</dbReference>
<dbReference type="Proteomes" id="UP000030762">
    <property type="component" value="Unassembled WGS sequence"/>
</dbReference>
<name>T0R1C5_SAPDV</name>
<keyword evidence="7" id="KW-1185">Reference proteome</keyword>
<evidence type="ECO:0000256" key="2">
    <source>
        <dbReference type="SAM" id="MobiDB-lite"/>
    </source>
</evidence>
<dbReference type="Gene3D" id="2.60.40.760">
    <property type="entry name" value="Expansin, cellulose-binding-like domain"/>
    <property type="match status" value="1"/>
</dbReference>
<dbReference type="STRING" id="1156394.T0R1C5"/>
<keyword evidence="3" id="KW-0472">Membrane</keyword>
<feature type="domain" description="Expansin-like EG45" evidence="5">
    <location>
        <begin position="34"/>
        <end position="137"/>
    </location>
</feature>
<dbReference type="VEuPathDB" id="FungiDB:SDRG_01832"/>
<evidence type="ECO:0000256" key="1">
    <source>
        <dbReference type="ARBA" id="ARBA00022729"/>
    </source>
</evidence>
<feature type="chain" id="PRO_5004583652" description="Expansin-like EG45 domain-containing protein" evidence="4">
    <location>
        <begin position="27"/>
        <end position="419"/>
    </location>
</feature>
<feature type="region of interest" description="Disordered" evidence="2">
    <location>
        <begin position="224"/>
        <end position="297"/>
    </location>
</feature>
<dbReference type="OMA" id="AKMKING"/>
<evidence type="ECO:0000313" key="6">
    <source>
        <dbReference type="EMBL" id="EQC40761.1"/>
    </source>
</evidence>
<reference evidence="6 7" key="1">
    <citation type="submission" date="2012-04" db="EMBL/GenBank/DDBJ databases">
        <title>The Genome Sequence of Saprolegnia declina VS20.</title>
        <authorList>
            <consortium name="The Broad Institute Genome Sequencing Platform"/>
            <person name="Russ C."/>
            <person name="Nusbaum C."/>
            <person name="Tyler B."/>
            <person name="van West P."/>
            <person name="Dieguez-Uribeondo J."/>
            <person name="de Bruijn I."/>
            <person name="Tripathy S."/>
            <person name="Jiang R."/>
            <person name="Young S.K."/>
            <person name="Zeng Q."/>
            <person name="Gargeya S."/>
            <person name="Fitzgerald M."/>
            <person name="Haas B."/>
            <person name="Abouelleil A."/>
            <person name="Alvarado L."/>
            <person name="Arachchi H.M."/>
            <person name="Berlin A."/>
            <person name="Chapman S.B."/>
            <person name="Goldberg J."/>
            <person name="Griggs A."/>
            <person name="Gujja S."/>
            <person name="Hansen M."/>
            <person name="Howarth C."/>
            <person name="Imamovic A."/>
            <person name="Larimer J."/>
            <person name="McCowen C."/>
            <person name="Montmayeur A."/>
            <person name="Murphy C."/>
            <person name="Neiman D."/>
            <person name="Pearson M."/>
            <person name="Priest M."/>
            <person name="Roberts A."/>
            <person name="Saif S."/>
            <person name="Shea T."/>
            <person name="Sisk P."/>
            <person name="Sykes S."/>
            <person name="Wortman J."/>
            <person name="Nusbaum C."/>
            <person name="Birren B."/>
        </authorList>
    </citation>
    <scope>NUCLEOTIDE SEQUENCE [LARGE SCALE GENOMIC DNA]</scope>
    <source>
        <strain evidence="6 7">VS20</strain>
    </source>
</reference>
<dbReference type="InterPro" id="IPR036908">
    <property type="entry name" value="RlpA-like_sf"/>
</dbReference>
<accession>T0R1C5</accession>
<dbReference type="PANTHER" id="PTHR31836">
    <property type="match status" value="1"/>
</dbReference>
<dbReference type="EMBL" id="JH767135">
    <property type="protein sequence ID" value="EQC40761.1"/>
    <property type="molecule type" value="Genomic_DNA"/>
</dbReference>
<dbReference type="AlphaFoldDB" id="T0R1C5"/>
<evidence type="ECO:0000259" key="5">
    <source>
        <dbReference type="PROSITE" id="PS50842"/>
    </source>
</evidence>
<dbReference type="GeneID" id="19942559"/>
<dbReference type="PANTHER" id="PTHR31836:SF21">
    <property type="entry name" value="EXPANSIN-LIKE PROTEIN 7"/>
    <property type="match status" value="1"/>
</dbReference>
<dbReference type="InterPro" id="IPR036749">
    <property type="entry name" value="Expansin_CBD_sf"/>
</dbReference>
<keyword evidence="3" id="KW-1133">Transmembrane helix</keyword>
<sequence>MRVNERLMGVLALAAVGTCQFYSGEGTTYGPPDGGDSAFTGNCALMKPLDLAPRFHAALNNFQWSTGIHCGRCVEVQCVDPRCTSQEKVLGQITDRCPECQFGDLDMSLPMFNKATGLNTDRPKIKWQFVNCPVSGGVQVCAKSGSSKYWLYIQASNALNGVAKMKINGGDAPSFDASYYFKSQVLNVELSDTMVDMTSHSGETISTKVSLQADQCTQIPQQFTVGVVPGPPVPPPSPSPSPSPSPNPSTSPPPSPSPSPSTSAPTTEAPKTTTPAPTTSGTPSPTTGAPTTGTPEPTTVALTTVVATTTVTPTTELPLETLPAANSSTPVATSAPVVARKTDAVEVVVQSSAGAGANVTNYLVAGASFLVVVAAVVLVVVVKRSRRKYMQEKESDASFDGPIMRYGHSETSQANVAIL</sequence>
<dbReference type="InParanoid" id="T0R1C5"/>
<protein>
    <recommendedName>
        <fullName evidence="5">Expansin-like EG45 domain-containing protein</fullName>
    </recommendedName>
</protein>
<proteinExistence type="predicted"/>
<feature type="compositionally biased region" description="Low complexity" evidence="2">
    <location>
        <begin position="260"/>
        <end position="297"/>
    </location>
</feature>
<keyword evidence="3" id="KW-0812">Transmembrane</keyword>
<feature type="transmembrane region" description="Helical" evidence="3">
    <location>
        <begin position="362"/>
        <end position="382"/>
    </location>
</feature>
<dbReference type="Gene3D" id="2.40.40.10">
    <property type="entry name" value="RlpA-like domain"/>
    <property type="match status" value="1"/>
</dbReference>
<feature type="signal peptide" evidence="4">
    <location>
        <begin position="1"/>
        <end position="26"/>
    </location>
</feature>
<dbReference type="OrthoDB" id="406505at2759"/>
<feature type="compositionally biased region" description="Pro residues" evidence="2">
    <location>
        <begin position="229"/>
        <end position="259"/>
    </location>
</feature>
<dbReference type="RefSeq" id="XP_008605605.1">
    <property type="nucleotide sequence ID" value="XM_008607383.1"/>
</dbReference>
<gene>
    <name evidence="6" type="ORF">SDRG_01832</name>
</gene>
<evidence type="ECO:0000313" key="7">
    <source>
        <dbReference type="Proteomes" id="UP000030762"/>
    </source>
</evidence>
<keyword evidence="1 4" id="KW-0732">Signal</keyword>
<dbReference type="SUPFAM" id="SSF50685">
    <property type="entry name" value="Barwin-like endoglucanases"/>
    <property type="match status" value="1"/>
</dbReference>
<dbReference type="CDD" id="cd22271">
    <property type="entry name" value="DPBB_EXP_N-like"/>
    <property type="match status" value="1"/>
</dbReference>
<dbReference type="PROSITE" id="PS50842">
    <property type="entry name" value="EXPANSIN_EG45"/>
    <property type="match status" value="1"/>
</dbReference>
<evidence type="ECO:0000256" key="4">
    <source>
        <dbReference type="SAM" id="SignalP"/>
    </source>
</evidence>